<gene>
    <name evidence="7" type="ORF">E7027_04870</name>
</gene>
<dbReference type="PANTHER" id="PTHR22550:SF5">
    <property type="entry name" value="LEUCINE ZIPPER PROTEIN 4"/>
    <property type="match status" value="1"/>
</dbReference>
<dbReference type="InterPro" id="IPR050768">
    <property type="entry name" value="UPF0353/GerABKA_families"/>
</dbReference>
<dbReference type="Proteomes" id="UP000725649">
    <property type="component" value="Unassembled WGS sequence"/>
</dbReference>
<protein>
    <submittedName>
        <fullName evidence="7">VWA domain-containing protein</fullName>
    </submittedName>
</protein>
<dbReference type="InterPro" id="IPR002035">
    <property type="entry name" value="VWF_A"/>
</dbReference>
<keyword evidence="4 5" id="KW-0472">Membrane</keyword>
<evidence type="ECO:0000259" key="6">
    <source>
        <dbReference type="PROSITE" id="PS50234"/>
    </source>
</evidence>
<proteinExistence type="predicted"/>
<dbReference type="SUPFAM" id="SSF53300">
    <property type="entry name" value="vWA-like"/>
    <property type="match status" value="1"/>
</dbReference>
<feature type="domain" description="VWFA" evidence="6">
    <location>
        <begin position="91"/>
        <end position="272"/>
    </location>
</feature>
<evidence type="ECO:0000313" key="7">
    <source>
        <dbReference type="EMBL" id="MBE6421445.1"/>
    </source>
</evidence>
<dbReference type="PROSITE" id="PS50234">
    <property type="entry name" value="VWFA"/>
    <property type="match status" value="1"/>
</dbReference>
<dbReference type="Pfam" id="PF13519">
    <property type="entry name" value="VWA_2"/>
    <property type="match status" value="1"/>
</dbReference>
<keyword evidence="1" id="KW-1003">Cell membrane</keyword>
<dbReference type="EMBL" id="SUVG01000005">
    <property type="protein sequence ID" value="MBE6421445.1"/>
    <property type="molecule type" value="Genomic_DNA"/>
</dbReference>
<evidence type="ECO:0000256" key="5">
    <source>
        <dbReference type="SAM" id="Phobius"/>
    </source>
</evidence>
<organism evidence="7 8">
    <name type="scientific">Candidatus Avelusimicrobium gallicola</name>
    <dbReference type="NCBI Taxonomy" id="2562704"/>
    <lineage>
        <taxon>Bacteria</taxon>
        <taxon>Pseudomonadati</taxon>
        <taxon>Elusimicrobiota</taxon>
        <taxon>Elusimicrobia</taxon>
        <taxon>Elusimicrobiales</taxon>
        <taxon>Elusimicrobiaceae</taxon>
        <taxon>Candidatus Avelusimicrobium</taxon>
    </lineage>
</organism>
<feature type="transmembrane region" description="Helical" evidence="5">
    <location>
        <begin position="60"/>
        <end position="79"/>
    </location>
</feature>
<dbReference type="AlphaFoldDB" id="A0A928DR53"/>
<dbReference type="SMART" id="SM00327">
    <property type="entry name" value="VWA"/>
    <property type="match status" value="1"/>
</dbReference>
<name>A0A928DR53_9BACT</name>
<evidence type="ECO:0000256" key="4">
    <source>
        <dbReference type="ARBA" id="ARBA00023136"/>
    </source>
</evidence>
<evidence type="ECO:0000256" key="3">
    <source>
        <dbReference type="ARBA" id="ARBA00022989"/>
    </source>
</evidence>
<dbReference type="PANTHER" id="PTHR22550">
    <property type="entry name" value="SPORE GERMINATION PROTEIN"/>
    <property type="match status" value="1"/>
</dbReference>
<reference evidence="7" key="1">
    <citation type="submission" date="2019-04" db="EMBL/GenBank/DDBJ databases">
        <title>Evolution of Biomass-Degrading Anaerobic Consortia Revealed by Metagenomics.</title>
        <authorList>
            <person name="Peng X."/>
        </authorList>
    </citation>
    <scope>NUCLEOTIDE SEQUENCE</scope>
    <source>
        <strain evidence="7">SIG66</strain>
    </source>
</reference>
<dbReference type="InterPro" id="IPR036465">
    <property type="entry name" value="vWFA_dom_sf"/>
</dbReference>
<evidence type="ECO:0000256" key="2">
    <source>
        <dbReference type="ARBA" id="ARBA00022692"/>
    </source>
</evidence>
<accession>A0A928DR53</accession>
<dbReference type="Gene3D" id="3.40.50.410">
    <property type="entry name" value="von Willebrand factor, type A domain"/>
    <property type="match status" value="1"/>
</dbReference>
<feature type="transmembrane region" description="Helical" evidence="5">
    <location>
        <begin position="313"/>
        <end position="330"/>
    </location>
</feature>
<evidence type="ECO:0000313" key="8">
    <source>
        <dbReference type="Proteomes" id="UP000725649"/>
    </source>
</evidence>
<keyword evidence="3 5" id="KW-1133">Transmembrane helix</keyword>
<keyword evidence="2 5" id="KW-0812">Transmembrane</keyword>
<feature type="transmembrane region" description="Helical" evidence="5">
    <location>
        <begin position="6"/>
        <end position="26"/>
    </location>
</feature>
<comment type="caution">
    <text evidence="7">The sequence shown here is derived from an EMBL/GenBank/DDBJ whole genome shotgun (WGS) entry which is preliminary data.</text>
</comment>
<sequence length="347" mass="37995">MELFAKPVFLLYLLGALLVAGGVLALGKKRKNSIIHALFGTQAYHKLVAHLRPQSAWRNVLLLGSLVFLFVALAGPQWGTEITQAQGSFAQTVIAVDVSSSMKARDLRPDRLDNAKTMLRMLISHLKEERVGILAFTSQAYVQCPITTDEDALKYFITALKPDMLPVPGTSLAAPVSLAAKMLAKYPGKKALILLTDGEDHSPEELKAAKEIAAKNGIRIIAIGIGSKEGTLIPARVEPASGKILEYKKDRQGNTVVSKLDENTLLELAQATGGVYIAYTTPAQVAAKVEDAVRGLDKTVSNTSRWVTYKNRYRFPLALAFLCLAGYLLWPRGTRKRTNEEKEPQKR</sequence>
<evidence type="ECO:0000256" key="1">
    <source>
        <dbReference type="ARBA" id="ARBA00022475"/>
    </source>
</evidence>